<evidence type="ECO:0000313" key="2">
    <source>
        <dbReference type="Proteomes" id="UP001300871"/>
    </source>
</evidence>
<name>A0AAW6ATE6_CLOSY</name>
<dbReference type="Proteomes" id="UP001300871">
    <property type="component" value="Unassembled WGS sequence"/>
</dbReference>
<dbReference type="EMBL" id="JAQLGM010000067">
    <property type="protein sequence ID" value="MDB2002329.1"/>
    <property type="molecule type" value="Genomic_DNA"/>
</dbReference>
<proteinExistence type="predicted"/>
<evidence type="ECO:0000313" key="1">
    <source>
        <dbReference type="EMBL" id="MDB2002329.1"/>
    </source>
</evidence>
<gene>
    <name evidence="1" type="ORF">PM006_19195</name>
</gene>
<accession>A0AAW6ATE6</accession>
<organism evidence="1 2">
    <name type="scientific">Clostridium symbiosum</name>
    <name type="common">Bacteroides symbiosus</name>
    <dbReference type="NCBI Taxonomy" id="1512"/>
    <lineage>
        <taxon>Bacteria</taxon>
        <taxon>Bacillati</taxon>
        <taxon>Bacillota</taxon>
        <taxon>Clostridia</taxon>
        <taxon>Lachnospirales</taxon>
        <taxon>Lachnospiraceae</taxon>
        <taxon>Otoolea</taxon>
    </lineage>
</organism>
<reference evidence="1" key="1">
    <citation type="submission" date="2023-01" db="EMBL/GenBank/DDBJ databases">
        <title>Human gut microbiome strain richness.</title>
        <authorList>
            <person name="Chen-Liaw A."/>
        </authorList>
    </citation>
    <scope>NUCLEOTIDE SEQUENCE</scope>
    <source>
        <strain evidence="1">B1_m1001713B170214d0_201011</strain>
    </source>
</reference>
<dbReference type="AlphaFoldDB" id="A0AAW6ATE6"/>
<protein>
    <submittedName>
        <fullName evidence="1">Uncharacterized protein</fullName>
    </submittedName>
</protein>
<sequence>MQRTIYAYDISINPQRGKNTKVLENYEKDFMIVLQRLCRRKKQNKIIKYEKDRKILYLDSISHNESSHTIKMKFISAKYGVVRNVMNTITCIERGRLKQKPDGDLEKNHLIIKFEENNQAVMLYEYNKDGIGFPKLIDYINEKIKEIHEKKKDFIYYHLTYKSIVSRDFLKSLEKLKRVKAVTLTIDQNEIGVSETKSFAGRNDISEDIDIVLKPAARGLAIRGNTVKEFYKMYNDKSMPIKRITVKGDRDTKDPLTFDTEKMKEKYPIDVIEESTGEVNTEDLFNEMGKLCQYF</sequence>
<comment type="caution">
    <text evidence="1">The sequence shown here is derived from an EMBL/GenBank/DDBJ whole genome shotgun (WGS) entry which is preliminary data.</text>
</comment>
<dbReference type="RefSeq" id="WP_215629186.1">
    <property type="nucleotide sequence ID" value="NZ_JAQFAI010000024.1"/>
</dbReference>